<gene>
    <name evidence="1" type="ORF">FUA23_11880</name>
</gene>
<dbReference type="AlphaFoldDB" id="A0A5C7FWF4"/>
<keyword evidence="2" id="KW-1185">Reference proteome</keyword>
<comment type="caution">
    <text evidence="1">The sequence shown here is derived from an EMBL/GenBank/DDBJ whole genome shotgun (WGS) entry which is preliminary data.</text>
</comment>
<reference evidence="1 2" key="1">
    <citation type="submission" date="2019-08" db="EMBL/GenBank/DDBJ databases">
        <title>Lewinella sp. strain SSH13 Genome sequencing and assembly.</title>
        <authorList>
            <person name="Kim I."/>
        </authorList>
    </citation>
    <scope>NUCLEOTIDE SEQUENCE [LARGE SCALE GENOMIC DNA]</scope>
    <source>
        <strain evidence="1 2">SSH13</strain>
    </source>
</reference>
<evidence type="ECO:0000313" key="2">
    <source>
        <dbReference type="Proteomes" id="UP000321907"/>
    </source>
</evidence>
<dbReference type="InterPro" id="IPR021428">
    <property type="entry name" value="DUF3078"/>
</dbReference>
<proteinExistence type="predicted"/>
<organism evidence="1 2">
    <name type="scientific">Neolewinella aurantiaca</name>
    <dbReference type="NCBI Taxonomy" id="2602767"/>
    <lineage>
        <taxon>Bacteria</taxon>
        <taxon>Pseudomonadati</taxon>
        <taxon>Bacteroidota</taxon>
        <taxon>Saprospiria</taxon>
        <taxon>Saprospirales</taxon>
        <taxon>Lewinellaceae</taxon>
        <taxon>Neolewinella</taxon>
    </lineage>
</organism>
<protein>
    <submittedName>
        <fullName evidence="1">DUF3078 domain-containing protein</fullName>
    </submittedName>
</protein>
<dbReference type="Pfam" id="PF11276">
    <property type="entry name" value="DUF3078"/>
    <property type="match status" value="1"/>
</dbReference>
<evidence type="ECO:0000313" key="1">
    <source>
        <dbReference type="EMBL" id="TXF89204.1"/>
    </source>
</evidence>
<sequence>MKLRPKGRTVTYVVVTCRHQNSNQSILTYMKNLFSFILFMVFATGAVQAQTLEELKAQKAELVAKQNEKLAEANSFNGDISALGKKIELLSGWQTGLNGLLGLNFNNSSNWQANANRNSSSSTLTVGINAFANNIKEKTYWRNTLTTNVSWQGLDNDTKDDIEGGGFLENRNGDVLIASSLYGLRFSEDLAATALVDLNTSVFNFLSPGTADFGIGATWTPSSIPNLVVVAHPITYHFAFSGFDGVDSQSALGAKVKATYALELPGGVSWSSNLGVFLPYSNDKTVISYLDENNVEQTSEEGLFEYTWINSFNVADLWKGVGLGFTVGVRKAGFEYPDGLQTYTALGLTYGF</sequence>
<dbReference type="OrthoDB" id="1198072at2"/>
<name>A0A5C7FWF4_9BACT</name>
<dbReference type="Proteomes" id="UP000321907">
    <property type="component" value="Unassembled WGS sequence"/>
</dbReference>
<dbReference type="EMBL" id="VOXD01000016">
    <property type="protein sequence ID" value="TXF89204.1"/>
    <property type="molecule type" value="Genomic_DNA"/>
</dbReference>
<accession>A0A5C7FWF4</accession>